<evidence type="ECO:0000313" key="1">
    <source>
        <dbReference type="EnsemblPlants" id="TuG1812G0600001300.01.T02.cds277359"/>
    </source>
</evidence>
<dbReference type="Gramene" id="TuG1812G0600001300.01.T02">
    <property type="protein sequence ID" value="TuG1812G0600001300.01.T02.cds277359"/>
    <property type="gene ID" value="TuG1812G0600001300.01"/>
</dbReference>
<reference evidence="1" key="2">
    <citation type="submission" date="2018-03" db="EMBL/GenBank/DDBJ databases">
        <title>The Triticum urartu genome reveals the dynamic nature of wheat genome evolution.</title>
        <authorList>
            <person name="Ling H."/>
            <person name="Ma B."/>
            <person name="Shi X."/>
            <person name="Liu H."/>
            <person name="Dong L."/>
            <person name="Sun H."/>
            <person name="Cao Y."/>
            <person name="Gao Q."/>
            <person name="Zheng S."/>
            <person name="Li Y."/>
            <person name="Yu Y."/>
            <person name="Du H."/>
            <person name="Qi M."/>
            <person name="Li Y."/>
            <person name="Yu H."/>
            <person name="Cui Y."/>
            <person name="Wang N."/>
            <person name="Chen C."/>
            <person name="Wu H."/>
            <person name="Zhao Y."/>
            <person name="Zhang J."/>
            <person name="Li Y."/>
            <person name="Zhou W."/>
            <person name="Zhang B."/>
            <person name="Hu W."/>
            <person name="Eijk M."/>
            <person name="Tang J."/>
            <person name="Witsenboer H."/>
            <person name="Zhao S."/>
            <person name="Li Z."/>
            <person name="Zhang A."/>
            <person name="Wang D."/>
            <person name="Liang C."/>
        </authorList>
    </citation>
    <scope>NUCLEOTIDE SEQUENCE [LARGE SCALE GENOMIC DNA]</scope>
    <source>
        <strain evidence="1">cv. G1812</strain>
    </source>
</reference>
<dbReference type="Gramene" id="TuG1812G0600001300.01.T01">
    <property type="protein sequence ID" value="TuG1812G0600001300.01.T01.cds277360"/>
    <property type="gene ID" value="TuG1812G0600001300.01"/>
</dbReference>
<evidence type="ECO:0000313" key="2">
    <source>
        <dbReference type="Proteomes" id="UP000015106"/>
    </source>
</evidence>
<sequence>MLLNGRGDGWPAGVLGICFLFHPLDLKHELPCQLSRVRASDGGYICCCFPFSWLHWRTIILWTMDCGFHLKLEAVQRRLGSV</sequence>
<name>A0A8R7QPH8_TRIUA</name>
<reference evidence="1" key="3">
    <citation type="submission" date="2022-06" db="UniProtKB">
        <authorList>
            <consortium name="EnsemblPlants"/>
        </authorList>
    </citation>
    <scope>IDENTIFICATION</scope>
</reference>
<proteinExistence type="predicted"/>
<keyword evidence="2" id="KW-1185">Reference proteome</keyword>
<dbReference type="Proteomes" id="UP000015106">
    <property type="component" value="Chromosome 6"/>
</dbReference>
<dbReference type="EnsemblPlants" id="TuG1812G0600001300.01.T01">
    <property type="protein sequence ID" value="TuG1812G0600001300.01.T01.cds277360"/>
    <property type="gene ID" value="TuG1812G0600001300.01"/>
</dbReference>
<protein>
    <submittedName>
        <fullName evidence="1">Uncharacterized protein</fullName>
    </submittedName>
</protein>
<organism evidence="1 2">
    <name type="scientific">Triticum urartu</name>
    <name type="common">Red wild einkorn</name>
    <name type="synonym">Crithodium urartu</name>
    <dbReference type="NCBI Taxonomy" id="4572"/>
    <lineage>
        <taxon>Eukaryota</taxon>
        <taxon>Viridiplantae</taxon>
        <taxon>Streptophyta</taxon>
        <taxon>Embryophyta</taxon>
        <taxon>Tracheophyta</taxon>
        <taxon>Spermatophyta</taxon>
        <taxon>Magnoliopsida</taxon>
        <taxon>Liliopsida</taxon>
        <taxon>Poales</taxon>
        <taxon>Poaceae</taxon>
        <taxon>BOP clade</taxon>
        <taxon>Pooideae</taxon>
        <taxon>Triticodae</taxon>
        <taxon>Triticeae</taxon>
        <taxon>Triticinae</taxon>
        <taxon>Triticum</taxon>
    </lineage>
</organism>
<dbReference type="EnsemblPlants" id="TuG1812G0600001300.01.T02">
    <property type="protein sequence ID" value="TuG1812G0600001300.01.T02.cds277359"/>
    <property type="gene ID" value="TuG1812G0600001300.01"/>
</dbReference>
<accession>A0A8R7QPH8</accession>
<reference evidence="2" key="1">
    <citation type="journal article" date="2013" name="Nature">
        <title>Draft genome of the wheat A-genome progenitor Triticum urartu.</title>
        <authorList>
            <person name="Ling H.Q."/>
            <person name="Zhao S."/>
            <person name="Liu D."/>
            <person name="Wang J."/>
            <person name="Sun H."/>
            <person name="Zhang C."/>
            <person name="Fan H."/>
            <person name="Li D."/>
            <person name="Dong L."/>
            <person name="Tao Y."/>
            <person name="Gao C."/>
            <person name="Wu H."/>
            <person name="Li Y."/>
            <person name="Cui Y."/>
            <person name="Guo X."/>
            <person name="Zheng S."/>
            <person name="Wang B."/>
            <person name="Yu K."/>
            <person name="Liang Q."/>
            <person name="Yang W."/>
            <person name="Lou X."/>
            <person name="Chen J."/>
            <person name="Feng M."/>
            <person name="Jian J."/>
            <person name="Zhang X."/>
            <person name="Luo G."/>
            <person name="Jiang Y."/>
            <person name="Liu J."/>
            <person name="Wang Z."/>
            <person name="Sha Y."/>
            <person name="Zhang B."/>
            <person name="Wu H."/>
            <person name="Tang D."/>
            <person name="Shen Q."/>
            <person name="Xue P."/>
            <person name="Zou S."/>
            <person name="Wang X."/>
            <person name="Liu X."/>
            <person name="Wang F."/>
            <person name="Yang Y."/>
            <person name="An X."/>
            <person name="Dong Z."/>
            <person name="Zhang K."/>
            <person name="Zhang X."/>
            <person name="Luo M.C."/>
            <person name="Dvorak J."/>
            <person name="Tong Y."/>
            <person name="Wang J."/>
            <person name="Yang H."/>
            <person name="Li Z."/>
            <person name="Wang D."/>
            <person name="Zhang A."/>
            <person name="Wang J."/>
        </authorList>
    </citation>
    <scope>NUCLEOTIDE SEQUENCE</scope>
    <source>
        <strain evidence="2">cv. G1812</strain>
    </source>
</reference>
<dbReference type="AlphaFoldDB" id="A0A8R7QPH8"/>